<dbReference type="InterPro" id="IPR027417">
    <property type="entry name" value="P-loop_NTPase"/>
</dbReference>
<proteinExistence type="predicted"/>
<reference evidence="2" key="2">
    <citation type="submission" date="2020-09" db="EMBL/GenBank/DDBJ databases">
        <authorList>
            <person name="Sun Q."/>
            <person name="Kim S."/>
        </authorList>
    </citation>
    <scope>NUCLEOTIDE SEQUENCE</scope>
    <source>
        <strain evidence="2">KCTC 23714</strain>
    </source>
</reference>
<name>A0A918MMS3_9RHOB</name>
<dbReference type="Proteomes" id="UP000628984">
    <property type="component" value="Unassembled WGS sequence"/>
</dbReference>
<reference evidence="2" key="1">
    <citation type="journal article" date="2014" name="Int. J. Syst. Evol. Microbiol.">
        <title>Complete genome sequence of Corynebacterium casei LMG S-19264T (=DSM 44701T), isolated from a smear-ripened cheese.</title>
        <authorList>
            <consortium name="US DOE Joint Genome Institute (JGI-PGF)"/>
            <person name="Walter F."/>
            <person name="Albersmeier A."/>
            <person name="Kalinowski J."/>
            <person name="Ruckert C."/>
        </authorList>
    </citation>
    <scope>NUCLEOTIDE SEQUENCE</scope>
    <source>
        <strain evidence="2">KCTC 23714</strain>
    </source>
</reference>
<organism evidence="2 3">
    <name type="scientific">Gemmobacter lanyuensis</name>
    <dbReference type="NCBI Taxonomy" id="1054497"/>
    <lineage>
        <taxon>Bacteria</taxon>
        <taxon>Pseudomonadati</taxon>
        <taxon>Pseudomonadota</taxon>
        <taxon>Alphaproteobacteria</taxon>
        <taxon>Rhodobacterales</taxon>
        <taxon>Paracoccaceae</taxon>
        <taxon>Gemmobacter</taxon>
    </lineage>
</organism>
<evidence type="ECO:0000313" key="2">
    <source>
        <dbReference type="EMBL" id="GGW37238.1"/>
    </source>
</evidence>
<comment type="caution">
    <text evidence="2">The sequence shown here is derived from an EMBL/GenBank/DDBJ whole genome shotgun (WGS) entry which is preliminary data.</text>
</comment>
<dbReference type="AlphaFoldDB" id="A0A918MMS3"/>
<dbReference type="Gene3D" id="3.40.50.300">
    <property type="entry name" value="P-loop containing nucleotide triphosphate hydrolases"/>
    <property type="match status" value="2"/>
</dbReference>
<evidence type="ECO:0000313" key="3">
    <source>
        <dbReference type="Proteomes" id="UP000628984"/>
    </source>
</evidence>
<dbReference type="SUPFAM" id="SSF52540">
    <property type="entry name" value="P-loop containing nucleoside triphosphate hydrolases"/>
    <property type="match status" value="1"/>
</dbReference>
<accession>A0A918MMS3</accession>
<gene>
    <name evidence="2" type="ORF">GCM10011452_27020</name>
</gene>
<sequence length="876" mass="92778">MKLRSIELTNLRRFAGQRASLTGIGDGITVLSEPNEFGKSTFFDALHALFFEKHRSTKAPVKSLQPHAGGAPEVMVEVELPEGRFRISKRWLGRAQAQVQDASGRLIAQADEAEAWIDRLMGGDLAGPSGLLWVRQGLLGIEPEGNSTDEKRERERGLAARRDLLSSVAGEIDMMTGGRRMDAVLDRVSDALGRLATATGRPKAGGVWAAAQEEAQRLAAEEQDLQPRAARLSGDLAKRTEVQRNLARLTNAEDMAARQAALQQAQAACQAAEAHQARIDQAASQLRLATLDAEAVARDMARLTALQSRVTQARDALARAETQAAAARLRAEDLAQRDQAASALAETAHQTTRSLRGQLARATQARAARAAEAQAIELRRRVERATTLQAALDGDRARRAQITVTAKALAKAEAAQTALDLLRARAAVQSVTIEAHPGSAPARIGDTPLPPGPQPILATTDLILPGFGQLRIDPGQGQGSDMAAAIGKAEQDLEKALVACGAESLIRARQGLAETQRLDAAIAQAEALLREVAPEGADALRQALALADQQARDLPEDAGDPEALTAALGQAEQAETEALAAAKAAHELAVGAGVTHAEAEGERRTAERRAAEALEEAGEATALAAQIATLGARAPALAAARAAAADHLASLQAEAPDLATLKAGLARAKGAVEQAAAEESRCREALASLNATISALAEEGIEERLAALADIRAEAEARAGRYQAEVAALSRLKRALEEARVEARDAYFRPVLRELQPLLSILHPGAQLAIDDHSLLPATLTRNGQSEPLEILSGGTREQVAVLTRLAFARLFANAGRPVPLILDDALVHSDDDRIEAMFTALHRSAQSQQILVLTCRQRAFAALGGTRAEVRVEQT</sequence>
<dbReference type="PANTHER" id="PTHR41259:SF1">
    <property type="entry name" value="DOUBLE-STRAND BREAK REPAIR RAD50 ATPASE, PUTATIVE-RELATED"/>
    <property type="match status" value="1"/>
</dbReference>
<keyword evidence="3" id="KW-1185">Reference proteome</keyword>
<feature type="coiled-coil region" evidence="1">
    <location>
        <begin position="596"/>
        <end position="623"/>
    </location>
</feature>
<protein>
    <submittedName>
        <fullName evidence="2">GTP-binding protein</fullName>
    </submittedName>
</protein>
<dbReference type="EMBL" id="BMYQ01000009">
    <property type="protein sequence ID" value="GGW37238.1"/>
    <property type="molecule type" value="Genomic_DNA"/>
</dbReference>
<evidence type="ECO:0000256" key="1">
    <source>
        <dbReference type="SAM" id="Coils"/>
    </source>
</evidence>
<keyword evidence="1" id="KW-0175">Coiled coil</keyword>
<feature type="coiled-coil region" evidence="1">
    <location>
        <begin position="698"/>
        <end position="746"/>
    </location>
</feature>
<dbReference type="RefSeq" id="WP_189634415.1">
    <property type="nucleotide sequence ID" value="NZ_BMYQ01000009.1"/>
</dbReference>
<feature type="coiled-coil region" evidence="1">
    <location>
        <begin position="303"/>
        <end position="337"/>
    </location>
</feature>
<dbReference type="PANTHER" id="PTHR41259">
    <property type="entry name" value="DOUBLE-STRAND BREAK REPAIR RAD50 ATPASE, PUTATIVE-RELATED"/>
    <property type="match status" value="1"/>
</dbReference>